<gene>
    <name evidence="1" type="ORF">BN850_0093260</name>
</gene>
<dbReference type="EMBL" id="CBMI010002883">
    <property type="protein sequence ID" value="CEG05090.1"/>
    <property type="molecule type" value="Genomic_DNA"/>
</dbReference>
<protein>
    <submittedName>
        <fullName evidence="1">WGS project CBMI000000000 data, contig CS3069_c002885</fullName>
    </submittedName>
</protein>
<proteinExistence type="predicted"/>
<name>A0A090MHE1_9HYPO</name>
<evidence type="ECO:0000313" key="1">
    <source>
        <dbReference type="EMBL" id="CEG05090.1"/>
    </source>
</evidence>
<dbReference type="AlphaFoldDB" id="A0A090MHE1"/>
<reference evidence="1" key="1">
    <citation type="submission" date="2013-05" db="EMBL/GenBank/DDBJ databases">
        <title>Draft genome sequences of six wheat associated Fusarium spp. isolates.</title>
        <authorList>
            <person name="Moolhuijzen P.M."/>
            <person name="Manners J.M."/>
            <person name="Wilcox S."/>
            <person name="Bellgard M.I."/>
            <person name="Gardiner D.M."/>
        </authorList>
    </citation>
    <scope>NUCLEOTIDE SEQUENCE</scope>
    <source>
        <strain evidence="1">CS3069</strain>
    </source>
</reference>
<accession>A0A090MHE1</accession>
<organism evidence="1">
    <name type="scientific">Fusarium clavum</name>
    <dbReference type="NCBI Taxonomy" id="2594811"/>
    <lineage>
        <taxon>Eukaryota</taxon>
        <taxon>Fungi</taxon>
        <taxon>Dikarya</taxon>
        <taxon>Ascomycota</taxon>
        <taxon>Pezizomycotina</taxon>
        <taxon>Sordariomycetes</taxon>
        <taxon>Hypocreomycetidae</taxon>
        <taxon>Hypocreales</taxon>
        <taxon>Nectriaceae</taxon>
        <taxon>Fusarium</taxon>
        <taxon>Fusarium incarnatum-equiseti species complex</taxon>
    </lineage>
</organism>
<sequence>MEALCCTFLLKIDCKYNVQRLFIALMASGRCRPEQFGQDLLKSVDSSLLEEIAQEWKHVAQHLLGSTLFTTKDGHIGLIGDEVLPGDIVCCLANGTSLTVLRPKDDHYLFVNNCFITEFWYDEIVRLVEWKLLKVQEIEIR</sequence>
<dbReference type="EMBL" id="HG319718">
    <property type="protein sequence ID" value="CEG05874.1"/>
    <property type="molecule type" value="Genomic_DNA"/>
</dbReference>